<organism evidence="2 3">
    <name type="scientific">Gossypium barbadense</name>
    <name type="common">Sea Island cotton</name>
    <name type="synonym">Hibiscus barbadensis</name>
    <dbReference type="NCBI Taxonomy" id="3634"/>
    <lineage>
        <taxon>Eukaryota</taxon>
        <taxon>Viridiplantae</taxon>
        <taxon>Streptophyta</taxon>
        <taxon>Embryophyta</taxon>
        <taxon>Tracheophyta</taxon>
        <taxon>Spermatophyta</taxon>
        <taxon>Magnoliopsida</taxon>
        <taxon>eudicotyledons</taxon>
        <taxon>Gunneridae</taxon>
        <taxon>Pentapetalae</taxon>
        <taxon>rosids</taxon>
        <taxon>malvids</taxon>
        <taxon>Malvales</taxon>
        <taxon>Malvaceae</taxon>
        <taxon>Malvoideae</taxon>
        <taxon>Gossypium</taxon>
    </lineage>
</organism>
<feature type="compositionally biased region" description="Basic and acidic residues" evidence="1">
    <location>
        <begin position="11"/>
        <end position="23"/>
    </location>
</feature>
<feature type="region of interest" description="Disordered" evidence="1">
    <location>
        <begin position="1"/>
        <end position="53"/>
    </location>
</feature>
<accession>A0A2P5VU21</accession>
<feature type="compositionally biased region" description="Polar residues" evidence="1">
    <location>
        <begin position="1"/>
        <end position="10"/>
    </location>
</feature>
<evidence type="ECO:0000313" key="3">
    <source>
        <dbReference type="Proteomes" id="UP000239757"/>
    </source>
</evidence>
<dbReference type="AlphaFoldDB" id="A0A2P5VU21"/>
<dbReference type="Proteomes" id="UP000239757">
    <property type="component" value="Unassembled WGS sequence"/>
</dbReference>
<protein>
    <submittedName>
        <fullName evidence="2">Uncharacterized protein</fullName>
    </submittedName>
</protein>
<dbReference type="EMBL" id="KZ670901">
    <property type="protein sequence ID" value="PPR82341.1"/>
    <property type="molecule type" value="Genomic_DNA"/>
</dbReference>
<evidence type="ECO:0000256" key="1">
    <source>
        <dbReference type="SAM" id="MobiDB-lite"/>
    </source>
</evidence>
<proteinExistence type="predicted"/>
<sequence>MTINTKQRNQPSKEVEHYADRESQGPTKIVTPFPPKTNPRRSSGQPGVVSLGKMHNDHNAKETLTCVALSIQPPERCRCAKAHPFPCSQPNLFTGSPRVATGKGLIYPVKPPTPSVVPPTTQGRGTQ</sequence>
<gene>
    <name evidence="2" type="ORF">GOBAR_AA38373</name>
</gene>
<evidence type="ECO:0000313" key="2">
    <source>
        <dbReference type="EMBL" id="PPR82341.1"/>
    </source>
</evidence>
<reference evidence="2 3" key="1">
    <citation type="submission" date="2015-01" db="EMBL/GenBank/DDBJ databases">
        <title>Genome of allotetraploid Gossypium barbadense reveals genomic plasticity and fiber elongation in cotton evolution.</title>
        <authorList>
            <person name="Chen X."/>
            <person name="Liu X."/>
            <person name="Zhao B."/>
            <person name="Zheng H."/>
            <person name="Hu Y."/>
            <person name="Lu G."/>
            <person name="Yang C."/>
            <person name="Chen J."/>
            <person name="Shan C."/>
            <person name="Zhang L."/>
            <person name="Zhou Y."/>
            <person name="Wang L."/>
            <person name="Guo W."/>
            <person name="Bai Y."/>
            <person name="Ruan J."/>
            <person name="Shangguan X."/>
            <person name="Mao Y."/>
            <person name="Jiang J."/>
            <person name="Zhu Y."/>
            <person name="Lei J."/>
            <person name="Kang H."/>
            <person name="Chen S."/>
            <person name="He X."/>
            <person name="Wang R."/>
            <person name="Wang Y."/>
            <person name="Chen J."/>
            <person name="Wang L."/>
            <person name="Yu S."/>
            <person name="Wang B."/>
            <person name="Wei J."/>
            <person name="Song S."/>
            <person name="Lu X."/>
            <person name="Gao Z."/>
            <person name="Gu W."/>
            <person name="Deng X."/>
            <person name="Ma D."/>
            <person name="Wang S."/>
            <person name="Liang W."/>
            <person name="Fang L."/>
            <person name="Cai C."/>
            <person name="Zhu X."/>
            <person name="Zhou B."/>
            <person name="Zhang Y."/>
            <person name="Chen Z."/>
            <person name="Xu S."/>
            <person name="Zhu R."/>
            <person name="Wang S."/>
            <person name="Zhang T."/>
            <person name="Zhao G."/>
        </authorList>
    </citation>
    <scope>NUCLEOTIDE SEQUENCE [LARGE SCALE GENOMIC DNA]</scope>
    <source>
        <strain evidence="3">cv. Xinhai21</strain>
        <tissue evidence="2">Leaf</tissue>
    </source>
</reference>
<name>A0A2P5VU21_GOSBA</name>
<feature type="region of interest" description="Disordered" evidence="1">
    <location>
        <begin position="104"/>
        <end position="127"/>
    </location>
</feature>